<dbReference type="PATRIC" id="fig|477641.3.peg.1942"/>
<dbReference type="AlphaFoldDB" id="I4EVS2"/>
<accession>I4EVS2</accession>
<gene>
    <name evidence="1" type="ordered locus">MODMU_2050</name>
</gene>
<dbReference type="Pfam" id="PF19458">
    <property type="entry name" value="DUF5995"/>
    <property type="match status" value="1"/>
</dbReference>
<reference evidence="1 2" key="1">
    <citation type="journal article" date="2012" name="J. Bacteriol.">
        <title>Genome Sequence of Radiation-Resistant Modestobacter marinus Strain BC501, a Representative Actinobacterium That Thrives on Calcareous Stone Surfaces.</title>
        <authorList>
            <person name="Normand P."/>
            <person name="Gury J."/>
            <person name="Pujic P."/>
            <person name="Chouaia B."/>
            <person name="Crotti E."/>
            <person name="Brusetti L."/>
            <person name="Daffonchio D."/>
            <person name="Vacherie B."/>
            <person name="Barbe V."/>
            <person name="Medigue C."/>
            <person name="Calteau A."/>
            <person name="Ghodhbane-Gtari F."/>
            <person name="Essoussi I."/>
            <person name="Nouioui I."/>
            <person name="Abbassi-Ghozzi I."/>
            <person name="Gtari M."/>
        </authorList>
    </citation>
    <scope>NUCLEOTIDE SEQUENCE [LARGE SCALE GENOMIC DNA]</scope>
    <source>
        <strain evidence="2">BC 501</strain>
    </source>
</reference>
<dbReference type="Proteomes" id="UP000006461">
    <property type="component" value="Chromosome"/>
</dbReference>
<protein>
    <submittedName>
        <fullName evidence="1">Uncharacterized protein</fullName>
    </submittedName>
</protein>
<proteinExistence type="predicted"/>
<organism evidence="1 2">
    <name type="scientific">Modestobacter italicus (strain DSM 44449 / CECT 9708 / BC 501)</name>
    <dbReference type="NCBI Taxonomy" id="2732864"/>
    <lineage>
        <taxon>Bacteria</taxon>
        <taxon>Bacillati</taxon>
        <taxon>Actinomycetota</taxon>
        <taxon>Actinomycetes</taxon>
        <taxon>Geodermatophilales</taxon>
        <taxon>Geodermatophilaceae</taxon>
        <taxon>Modestobacter</taxon>
    </lineage>
</organism>
<dbReference type="OrthoDB" id="583431at2"/>
<dbReference type="OMA" id="EYYFIAL"/>
<keyword evidence="2" id="KW-1185">Reference proteome</keyword>
<dbReference type="KEGG" id="mmar:MODMU_2050"/>
<dbReference type="eggNOG" id="ENOG502Z9YG">
    <property type="taxonomic scope" value="Bacteria"/>
</dbReference>
<evidence type="ECO:0000313" key="2">
    <source>
        <dbReference type="Proteomes" id="UP000006461"/>
    </source>
</evidence>
<dbReference type="HOGENOM" id="CLU_080120_1_0_11"/>
<sequence length="247" mass="27539">MGETVDDLIARMVALLTPLEADGDPGRFFLGTYLRITRAVATALGDGLFEDPAWVETWDVDFAGLYLDALEAHHRDPATAPAPWRRAFGASPALRPEAHVLLGVNAHINFDLPQSLVRVIPTEEFADPGALDRRRRDHERIDAVLASRVATEDVELQRAGDPRTLLDRLLTPVNHLATRTFLRESRRKVWANTTVLHQARLAGDWEYRRRLGELSRLSDARVADLLRPGPVLLRLAVRGFGVQLPTG</sequence>
<dbReference type="InterPro" id="IPR046037">
    <property type="entry name" value="DUF5995"/>
</dbReference>
<evidence type="ECO:0000313" key="1">
    <source>
        <dbReference type="EMBL" id="CCH87485.1"/>
    </source>
</evidence>
<name>I4EVS2_MODI5</name>
<dbReference type="STRING" id="477641.MODMU_2050"/>
<dbReference type="EMBL" id="FO203431">
    <property type="protein sequence ID" value="CCH87485.1"/>
    <property type="molecule type" value="Genomic_DNA"/>
</dbReference>